<dbReference type="InterPro" id="IPR012677">
    <property type="entry name" value="Nucleotide-bd_a/b_plait_sf"/>
</dbReference>
<gene>
    <name evidence="7" type="ORF">LTR84_013150</name>
</gene>
<feature type="compositionally biased region" description="Acidic residues" evidence="5">
    <location>
        <begin position="202"/>
        <end position="213"/>
    </location>
</feature>
<dbReference type="AlphaFoldDB" id="A0AAV9NE36"/>
<evidence type="ECO:0000256" key="3">
    <source>
        <dbReference type="ARBA" id="ARBA00023242"/>
    </source>
</evidence>
<dbReference type="GeneID" id="89981286"/>
<keyword evidence="8" id="KW-1185">Reference proteome</keyword>
<feature type="compositionally biased region" description="Basic residues" evidence="5">
    <location>
        <begin position="623"/>
        <end position="649"/>
    </location>
</feature>
<feature type="compositionally biased region" description="Basic residues" evidence="5">
    <location>
        <begin position="547"/>
        <end position="556"/>
    </location>
</feature>
<dbReference type="SUPFAM" id="SSF54928">
    <property type="entry name" value="RNA-binding domain, RBD"/>
    <property type="match status" value="1"/>
</dbReference>
<feature type="compositionally biased region" description="Basic and acidic residues" evidence="5">
    <location>
        <begin position="565"/>
        <end position="575"/>
    </location>
</feature>
<evidence type="ECO:0000259" key="6">
    <source>
        <dbReference type="PROSITE" id="PS50102"/>
    </source>
</evidence>
<dbReference type="InterPro" id="IPR000504">
    <property type="entry name" value="RRM_dom"/>
</dbReference>
<organism evidence="7 8">
    <name type="scientific">Exophiala bonariae</name>
    <dbReference type="NCBI Taxonomy" id="1690606"/>
    <lineage>
        <taxon>Eukaryota</taxon>
        <taxon>Fungi</taxon>
        <taxon>Dikarya</taxon>
        <taxon>Ascomycota</taxon>
        <taxon>Pezizomycotina</taxon>
        <taxon>Eurotiomycetes</taxon>
        <taxon>Chaetothyriomycetidae</taxon>
        <taxon>Chaetothyriales</taxon>
        <taxon>Herpotrichiellaceae</taxon>
        <taxon>Exophiala</taxon>
    </lineage>
</organism>
<comment type="caution">
    <text evidence="7">The sequence shown here is derived from an EMBL/GenBank/DDBJ whole genome shotgun (WGS) entry which is preliminary data.</text>
</comment>
<proteinExistence type="predicted"/>
<feature type="region of interest" description="Disordered" evidence="5">
    <location>
        <begin position="352"/>
        <end position="671"/>
    </location>
</feature>
<dbReference type="Pfam" id="PF00076">
    <property type="entry name" value="RRM_1"/>
    <property type="match status" value="1"/>
</dbReference>
<evidence type="ECO:0000313" key="7">
    <source>
        <dbReference type="EMBL" id="KAK5055400.1"/>
    </source>
</evidence>
<feature type="region of interest" description="Disordered" evidence="5">
    <location>
        <begin position="1"/>
        <end position="246"/>
    </location>
</feature>
<feature type="compositionally biased region" description="Basic and acidic residues" evidence="5">
    <location>
        <begin position="435"/>
        <end position="455"/>
    </location>
</feature>
<dbReference type="Proteomes" id="UP001358417">
    <property type="component" value="Unassembled WGS sequence"/>
</dbReference>
<dbReference type="SMART" id="SM00360">
    <property type="entry name" value="RRM"/>
    <property type="match status" value="1"/>
</dbReference>
<comment type="subcellular location">
    <subcellularLocation>
        <location evidence="1">Nucleus</location>
        <location evidence="1">Nucleolus</location>
    </subcellularLocation>
</comment>
<evidence type="ECO:0000256" key="4">
    <source>
        <dbReference type="PROSITE-ProRule" id="PRU00176"/>
    </source>
</evidence>
<feature type="compositionally biased region" description="Low complexity" evidence="5">
    <location>
        <begin position="576"/>
        <end position="587"/>
    </location>
</feature>
<dbReference type="PROSITE" id="PS50102">
    <property type="entry name" value="RRM"/>
    <property type="match status" value="1"/>
</dbReference>
<dbReference type="GO" id="GO:0005730">
    <property type="term" value="C:nucleolus"/>
    <property type="evidence" value="ECO:0007669"/>
    <property type="project" value="UniProtKB-SubCell"/>
</dbReference>
<dbReference type="CDD" id="cd12307">
    <property type="entry name" value="RRM_NIFK_like"/>
    <property type="match status" value="1"/>
</dbReference>
<dbReference type="PANTHER" id="PTHR46754">
    <property type="entry name" value="MKI67 FHA DOMAIN-INTERACTING NUCLEOLAR PHOSPHOPROTEIN"/>
    <property type="match status" value="1"/>
</dbReference>
<feature type="domain" description="RRM" evidence="6">
    <location>
        <begin position="246"/>
        <end position="324"/>
    </location>
</feature>
<feature type="compositionally biased region" description="Basic and acidic residues" evidence="5">
    <location>
        <begin position="482"/>
        <end position="499"/>
    </location>
</feature>
<feature type="compositionally biased region" description="Basic residues" evidence="5">
    <location>
        <begin position="108"/>
        <end position="118"/>
    </location>
</feature>
<feature type="compositionally biased region" description="Basic and acidic residues" evidence="5">
    <location>
        <begin position="352"/>
        <end position="369"/>
    </location>
</feature>
<dbReference type="RefSeq" id="XP_064707831.1">
    <property type="nucleotide sequence ID" value="XM_064856655.1"/>
</dbReference>
<dbReference type="GO" id="GO:0003723">
    <property type="term" value="F:RNA binding"/>
    <property type="evidence" value="ECO:0007669"/>
    <property type="project" value="UniProtKB-UniRule"/>
</dbReference>
<evidence type="ECO:0000313" key="8">
    <source>
        <dbReference type="Proteomes" id="UP001358417"/>
    </source>
</evidence>
<dbReference type="InterPro" id="IPR035979">
    <property type="entry name" value="RBD_domain_sf"/>
</dbReference>
<accession>A0AAV9NE36</accession>
<protein>
    <recommendedName>
        <fullName evidence="6">RRM domain-containing protein</fullName>
    </recommendedName>
</protein>
<dbReference type="EMBL" id="JAVRRD010000009">
    <property type="protein sequence ID" value="KAK5055400.1"/>
    <property type="molecule type" value="Genomic_DNA"/>
</dbReference>
<feature type="compositionally biased region" description="Low complexity" evidence="5">
    <location>
        <begin position="468"/>
        <end position="481"/>
    </location>
</feature>
<sequence length="671" mass="72175">MGDKKRKATAVSNDIPEKKSKKSKVANDGDVSKTEVTKKVKKSEKKSKDTVVSVDQAVGAPASKKSRKQAADFMSEDEQTPAAQPEESAPNTSANDKAANESSVPSPKKSKKSKKSKKGQTEDLLSADGVNGVVEHAGHEELETATSHKPTSSSMQAEAERTLDHEMEDDFGVGSDGEQAETPVEEIEADDNASALLAGFDSDGEDEDEDTDLDTSSNLKLSKKKSKEVQKKLAQAQKSGNKEGPGTVYVGRIPHGFYEKEMREYFSQFGDITKLRLSRNKHTGASKHFAFIEFSSTEVAKIVAETMDNYLLFGHILKCKYALPDSLHPDTWKGADKKFRKIPHEKLERERLAAPKTEQQWDKKAEREQKKRNKKARQLEALGIELPASKLTNASEALKQQQLEKAEKASLAQIEDAKEAEAGPTGAIKAVNGVPKDEVAIKETKEAEATDESEKKKSKTKGSKKTKATVPEATAEASTAVTEEKAAEPEPAGELEKQKSKSKKSKKTKATIPEAVIETSTGITEEKAAEPEPAIAEAAEEPENKKSKSKKSKKIKTAPDAGAEISEKAADDQAAKEQLAAELESSENAGINPADDFIPLASEEDNEASNSTNAKAAAALSKAKAKATRQAKKKVEKAEKKAKKDHKQAKAGSGGFVRGAAPVTRASSGGA</sequence>
<feature type="compositionally biased region" description="Basic residues" evidence="5">
    <location>
        <begin position="500"/>
        <end position="509"/>
    </location>
</feature>
<dbReference type="Gene3D" id="3.30.70.330">
    <property type="match status" value="1"/>
</dbReference>
<reference evidence="7 8" key="1">
    <citation type="submission" date="2023-08" db="EMBL/GenBank/DDBJ databases">
        <title>Black Yeasts Isolated from many extreme environments.</title>
        <authorList>
            <person name="Coleine C."/>
            <person name="Stajich J.E."/>
            <person name="Selbmann L."/>
        </authorList>
    </citation>
    <scope>NUCLEOTIDE SEQUENCE [LARGE SCALE GENOMIC DNA]</scope>
    <source>
        <strain evidence="7 8">CCFEE 5792</strain>
    </source>
</reference>
<feature type="compositionally biased region" description="Basic and acidic residues" evidence="5">
    <location>
        <begin position="25"/>
        <end position="38"/>
    </location>
</feature>
<feature type="compositionally biased region" description="Low complexity" evidence="5">
    <location>
        <begin position="608"/>
        <end position="622"/>
    </location>
</feature>
<evidence type="ECO:0000256" key="2">
    <source>
        <dbReference type="ARBA" id="ARBA00022884"/>
    </source>
</evidence>
<evidence type="ECO:0000256" key="1">
    <source>
        <dbReference type="ARBA" id="ARBA00004604"/>
    </source>
</evidence>
<keyword evidence="3" id="KW-0539">Nucleus</keyword>
<feature type="compositionally biased region" description="Basic residues" evidence="5">
    <location>
        <begin position="456"/>
        <end position="467"/>
    </location>
</feature>
<feature type="compositionally biased region" description="Polar residues" evidence="5">
    <location>
        <begin position="390"/>
        <end position="401"/>
    </location>
</feature>
<feature type="compositionally biased region" description="Polar residues" evidence="5">
    <location>
        <begin position="144"/>
        <end position="156"/>
    </location>
</feature>
<keyword evidence="2 4" id="KW-0694">RNA-binding</keyword>
<name>A0AAV9NE36_9EURO</name>
<evidence type="ECO:0000256" key="5">
    <source>
        <dbReference type="SAM" id="MobiDB-lite"/>
    </source>
</evidence>